<name>A0A2Z6GCA2_9PROT</name>
<evidence type="ECO:0000313" key="1">
    <source>
        <dbReference type="EMBL" id="BBE51126.1"/>
    </source>
</evidence>
<dbReference type="NCBIfam" id="TIGR01551">
    <property type="entry name" value="major_capsid_P2"/>
    <property type="match status" value="1"/>
</dbReference>
<dbReference type="AlphaFoldDB" id="A0A2Z6GCA2"/>
<reference evidence="1 2" key="1">
    <citation type="submission" date="2018-06" db="EMBL/GenBank/DDBJ databases">
        <title>OYT1 Genome Sequencing.</title>
        <authorList>
            <person name="Kato S."/>
            <person name="Itoh T."/>
            <person name="Ohkuma M."/>
        </authorList>
    </citation>
    <scope>NUCLEOTIDE SEQUENCE [LARGE SCALE GENOMIC DNA]</scope>
    <source>
        <strain evidence="1 2">OYT1</strain>
    </source>
</reference>
<protein>
    <submittedName>
        <fullName evidence="1">Major capsid protein</fullName>
    </submittedName>
</protein>
<dbReference type="EMBL" id="AP018738">
    <property type="protein sequence ID" value="BBE51126.1"/>
    <property type="molecule type" value="Genomic_DNA"/>
</dbReference>
<dbReference type="Proteomes" id="UP000033070">
    <property type="component" value="Chromosome"/>
</dbReference>
<sequence>MRTETRKSFNDYKQNIASLNGIESVAEKFVIAPTIQQKLEERIQQSSEFLKRINIVGVDEQKGEKLGMDAANTIAGRTNTANADRVPSDISALDANGYECVQTNFDTAIKYAKLDAWAKFPNFQTMLRDVIVKRQALDRIMIGFNGTSAAADTDRTANPLLQDVNKGWVKHIRENAAERVMSEVVAASNKIKVGAAAGKDYENLDALVFDAANNLIHITYQEDPRLVVICGKGLMADKYFPIINQNQRPEDQLVMDMLISQKRIGGLPGVQVPFFPANAFMITPLENLSLYWQIGARRRTILDNAKRDQIENYESSNEAYVVEDYRAACYVENIALSW</sequence>
<organism evidence="1 2">
    <name type="scientific">Ferriphaselus amnicola</name>
    <dbReference type="NCBI Taxonomy" id="1188319"/>
    <lineage>
        <taxon>Bacteria</taxon>
        <taxon>Pseudomonadati</taxon>
        <taxon>Pseudomonadota</taxon>
        <taxon>Betaproteobacteria</taxon>
        <taxon>Nitrosomonadales</taxon>
        <taxon>Gallionellaceae</taxon>
        <taxon>Ferriphaselus</taxon>
    </lineage>
</organism>
<dbReference type="STRING" id="1188319.OYT1_02429"/>
<dbReference type="Pfam" id="PF05125">
    <property type="entry name" value="Phage_cap_P2"/>
    <property type="match status" value="1"/>
</dbReference>
<keyword evidence="2" id="KW-1185">Reference proteome</keyword>
<accession>A0A2Z6GCA2</accession>
<evidence type="ECO:0000313" key="2">
    <source>
        <dbReference type="Proteomes" id="UP000033070"/>
    </source>
</evidence>
<gene>
    <name evidence="1" type="ORF">OYT1_ch1579</name>
</gene>
<dbReference type="InterPro" id="IPR006441">
    <property type="entry name" value="Phage_P2_GpN"/>
</dbReference>
<dbReference type="KEGG" id="fam:OYT1_ch1579"/>
<proteinExistence type="predicted"/>
<dbReference type="OrthoDB" id="5464529at2"/>